<dbReference type="EMBL" id="JACOIJ010000007">
    <property type="protein sequence ID" value="MBD1429052.1"/>
    <property type="molecule type" value="Genomic_DNA"/>
</dbReference>
<sequence length="320" mass="36151">MKEHNTYNEELGGKNLPDSLRVNPFFIPKNFFEDQEEHILGQIHFERTVGNINESLDTKATANVPNGYFDTLETSIFAKIAEQGLKDKVSEDGFTIPTNYFDDLSQSIEASIAEENLKSIVPALDFQVSGDYFEAAENQIFAKIAESNIHDQVGKESGFSVPTSYFEEASNEIEAKIIVEKWSEELNQEHFTVPTGYFNQLNEKILARTTKQETTILTLPKRTNWRKYSAAAAIALIVGVGSYFGFQNTISNQNGNQLSTTEVNLDHVSDEEILNYLAQVSEGEDLIHLAEYTSDTKNENVQLDLEIGKEEIEEYLNYML</sequence>
<accession>A0ABR7YCL7</accession>
<dbReference type="Proteomes" id="UP000651271">
    <property type="component" value="Unassembled WGS sequence"/>
</dbReference>
<evidence type="ECO:0000313" key="2">
    <source>
        <dbReference type="EMBL" id="MBD1429052.1"/>
    </source>
</evidence>
<protein>
    <submittedName>
        <fullName evidence="2">Uncharacterized protein</fullName>
    </submittedName>
</protein>
<feature type="transmembrane region" description="Helical" evidence="1">
    <location>
        <begin position="228"/>
        <end position="246"/>
    </location>
</feature>
<gene>
    <name evidence="2" type="ORF">H8B04_05650</name>
</gene>
<reference evidence="2 3" key="1">
    <citation type="submission" date="2020-08" db="EMBL/GenBank/DDBJ databases">
        <title>Sphingobacterium sp. DN04309 isolated from aquaculture water.</title>
        <authorList>
            <person name="Zhang M."/>
        </authorList>
    </citation>
    <scope>NUCLEOTIDE SEQUENCE [LARGE SCALE GENOMIC DNA]</scope>
    <source>
        <strain evidence="2 3">DN04309</strain>
    </source>
</reference>
<comment type="caution">
    <text evidence="2">The sequence shown here is derived from an EMBL/GenBank/DDBJ whole genome shotgun (WGS) entry which is preliminary data.</text>
</comment>
<evidence type="ECO:0000313" key="3">
    <source>
        <dbReference type="Proteomes" id="UP000651271"/>
    </source>
</evidence>
<keyword evidence="1" id="KW-1133">Transmembrane helix</keyword>
<keyword evidence="1" id="KW-0472">Membrane</keyword>
<dbReference type="RefSeq" id="WP_165290253.1">
    <property type="nucleotide sequence ID" value="NZ_JACOIJ010000007.1"/>
</dbReference>
<name>A0ABR7YCL7_9SPHI</name>
<organism evidence="2 3">
    <name type="scientific">Sphingobacterium litopenaei</name>
    <dbReference type="NCBI Taxonomy" id="2763500"/>
    <lineage>
        <taxon>Bacteria</taxon>
        <taxon>Pseudomonadati</taxon>
        <taxon>Bacteroidota</taxon>
        <taxon>Sphingobacteriia</taxon>
        <taxon>Sphingobacteriales</taxon>
        <taxon>Sphingobacteriaceae</taxon>
        <taxon>Sphingobacterium</taxon>
    </lineage>
</organism>
<keyword evidence="3" id="KW-1185">Reference proteome</keyword>
<evidence type="ECO:0000256" key="1">
    <source>
        <dbReference type="SAM" id="Phobius"/>
    </source>
</evidence>
<keyword evidence="1" id="KW-0812">Transmembrane</keyword>
<proteinExistence type="predicted"/>